<dbReference type="RefSeq" id="WP_004373801.1">
    <property type="nucleotide sequence ID" value="NZ_AMXF01000200.1"/>
</dbReference>
<evidence type="ECO:0008006" key="3">
    <source>
        <dbReference type="Google" id="ProtNLM"/>
    </source>
</evidence>
<accession>N6YML9</accession>
<sequence length="167" mass="17794">MYYKNMGADLGFNILEQTLNGEIDGVSISAHAVSGGRAGSKAPGAENPILANNPYLTSVKKQGKRAGGPLIMGLYTLRTHEKRANWIRLIPYADNRMRGRAGFAIHGRGARGSDGCIVPTDFNVVKLLHSLVASREASGAAAPILAVYAVGDFDVLDRRLAEWSATA</sequence>
<reference evidence="1 2" key="1">
    <citation type="submission" date="2012-09" db="EMBL/GenBank/DDBJ databases">
        <title>Draft Genome Sequences of 6 Strains from Genus Thauera.</title>
        <authorList>
            <person name="Liu B."/>
            <person name="Shapleigh J.P."/>
            <person name="Frostegard A.H."/>
        </authorList>
    </citation>
    <scope>NUCLEOTIDE SEQUENCE [LARGE SCALE GENOMIC DNA]</scope>
    <source>
        <strain evidence="1 2">B4P</strain>
    </source>
</reference>
<keyword evidence="2" id="KW-1185">Reference proteome</keyword>
<organism evidence="1 2">
    <name type="scientific">Thauera phenylacetica B4P</name>
    <dbReference type="NCBI Taxonomy" id="1234382"/>
    <lineage>
        <taxon>Bacteria</taxon>
        <taxon>Pseudomonadati</taxon>
        <taxon>Pseudomonadota</taxon>
        <taxon>Betaproteobacteria</taxon>
        <taxon>Rhodocyclales</taxon>
        <taxon>Zoogloeaceae</taxon>
        <taxon>Thauera</taxon>
    </lineage>
</organism>
<dbReference type="EMBL" id="AMXF01000200">
    <property type="protein sequence ID" value="ENO95571.1"/>
    <property type="molecule type" value="Genomic_DNA"/>
</dbReference>
<dbReference type="Proteomes" id="UP000013047">
    <property type="component" value="Unassembled WGS sequence"/>
</dbReference>
<comment type="caution">
    <text evidence="1">The sequence shown here is derived from an EMBL/GenBank/DDBJ whole genome shotgun (WGS) entry which is preliminary data.</text>
</comment>
<evidence type="ECO:0000313" key="2">
    <source>
        <dbReference type="Proteomes" id="UP000013047"/>
    </source>
</evidence>
<dbReference type="AlphaFoldDB" id="N6YML9"/>
<dbReference type="OrthoDB" id="3034895at2"/>
<gene>
    <name evidence="1" type="ORF">C667_18352</name>
</gene>
<protein>
    <recommendedName>
        <fullName evidence="3">DUF2778 domain-containing protein</fullName>
    </recommendedName>
</protein>
<evidence type="ECO:0000313" key="1">
    <source>
        <dbReference type="EMBL" id="ENO95571.1"/>
    </source>
</evidence>
<name>N6YML9_9RHOO</name>
<proteinExistence type="predicted"/>